<dbReference type="RefSeq" id="WP_190328453.1">
    <property type="nucleotide sequence ID" value="NZ_CP061171.1"/>
</dbReference>
<sequence length="302" mass="35254">MATFYFHAHVVLPSALKTLSGRWWRLPLFILLELVAYLILIVILDYIVINYTSYSGPFKIEFTASFFAGPIYRAIYFMSFSTSYYFLLNFLEERKKIEDLEKQRLNNIIQIAKSENAFLKAQIQPHLLFNTLDFIYQNAKDSSPVAAEAIHSLAEMMRYSVDSNKDKEFILLDEEINQVENLINLHQLRKDHHIQLRFWYDDEIRSTKIIPLVLTTLVENMFKHGELLTPSHPAEVSLRIENNQLIIETSNLIKAVKDNSGLSSGMENIKKRLAYTYGKNAKFDYFADSNQYFKVTLVIKIR</sequence>
<dbReference type="InterPro" id="IPR036890">
    <property type="entry name" value="HATPase_C_sf"/>
</dbReference>
<dbReference type="PANTHER" id="PTHR34220:SF7">
    <property type="entry name" value="SENSOR HISTIDINE KINASE YPDA"/>
    <property type="match status" value="1"/>
</dbReference>
<feature type="coiled-coil region" evidence="1">
    <location>
        <begin position="88"/>
        <end position="122"/>
    </location>
</feature>
<gene>
    <name evidence="4" type="ORF">H9N25_07445</name>
</gene>
<keyword evidence="4" id="KW-0808">Transferase</keyword>
<feature type="transmembrane region" description="Helical" evidence="2">
    <location>
        <begin position="71"/>
        <end position="91"/>
    </location>
</feature>
<name>A0ABX6TMY9_9SPHI</name>
<keyword evidence="5" id="KW-1185">Reference proteome</keyword>
<evidence type="ECO:0000256" key="1">
    <source>
        <dbReference type="SAM" id="Coils"/>
    </source>
</evidence>
<feature type="transmembrane region" description="Helical" evidence="2">
    <location>
        <begin position="26"/>
        <end position="51"/>
    </location>
</feature>
<dbReference type="Gene3D" id="3.30.565.10">
    <property type="entry name" value="Histidine kinase-like ATPase, C-terminal domain"/>
    <property type="match status" value="1"/>
</dbReference>
<evidence type="ECO:0000256" key="2">
    <source>
        <dbReference type="SAM" id="Phobius"/>
    </source>
</evidence>
<dbReference type="Pfam" id="PF06580">
    <property type="entry name" value="His_kinase"/>
    <property type="match status" value="1"/>
</dbReference>
<dbReference type="EMBL" id="CP061171">
    <property type="protein sequence ID" value="QNR86230.1"/>
    <property type="molecule type" value="Genomic_DNA"/>
</dbReference>
<evidence type="ECO:0000313" key="5">
    <source>
        <dbReference type="Proteomes" id="UP000516439"/>
    </source>
</evidence>
<keyword evidence="1" id="KW-0175">Coiled coil</keyword>
<accession>A0ABX6TMY9</accession>
<evidence type="ECO:0000313" key="4">
    <source>
        <dbReference type="EMBL" id="QNR86230.1"/>
    </source>
</evidence>
<reference evidence="4 5" key="1">
    <citation type="submission" date="2020-09" db="EMBL/GenBank/DDBJ databases">
        <title>Pedobacter sp. SW-16 isolated from soil near Yeocheon.</title>
        <authorList>
            <person name="Im H.S."/>
            <person name="Joung Y."/>
            <person name="Lee S.-S."/>
        </authorList>
    </citation>
    <scope>NUCLEOTIDE SEQUENCE [LARGE SCALE GENOMIC DNA]</scope>
    <source>
        <strain evidence="4 5">SW-16</strain>
    </source>
</reference>
<organism evidence="4 5">
    <name type="scientific">Pedobacter riviphilus</name>
    <dbReference type="NCBI Taxonomy" id="2766984"/>
    <lineage>
        <taxon>Bacteria</taxon>
        <taxon>Pseudomonadati</taxon>
        <taxon>Bacteroidota</taxon>
        <taxon>Sphingobacteriia</taxon>
        <taxon>Sphingobacteriales</taxon>
        <taxon>Sphingobacteriaceae</taxon>
        <taxon>Pedobacter</taxon>
    </lineage>
</organism>
<protein>
    <submittedName>
        <fullName evidence="4">Sensor histidine kinase</fullName>
    </submittedName>
</protein>
<keyword evidence="2" id="KW-0472">Membrane</keyword>
<dbReference type="GO" id="GO:0016301">
    <property type="term" value="F:kinase activity"/>
    <property type="evidence" value="ECO:0007669"/>
    <property type="project" value="UniProtKB-KW"/>
</dbReference>
<proteinExistence type="predicted"/>
<feature type="domain" description="Signal transduction histidine kinase internal region" evidence="3">
    <location>
        <begin position="115"/>
        <end position="192"/>
    </location>
</feature>
<keyword evidence="2" id="KW-1133">Transmembrane helix</keyword>
<dbReference type="InterPro" id="IPR050640">
    <property type="entry name" value="Bact_2-comp_sensor_kinase"/>
</dbReference>
<dbReference type="InterPro" id="IPR010559">
    <property type="entry name" value="Sig_transdc_His_kin_internal"/>
</dbReference>
<keyword evidence="4" id="KW-0418">Kinase</keyword>
<keyword evidence="2" id="KW-0812">Transmembrane</keyword>
<evidence type="ECO:0000259" key="3">
    <source>
        <dbReference type="Pfam" id="PF06580"/>
    </source>
</evidence>
<dbReference type="Proteomes" id="UP000516439">
    <property type="component" value="Chromosome"/>
</dbReference>
<dbReference type="PANTHER" id="PTHR34220">
    <property type="entry name" value="SENSOR HISTIDINE KINASE YPDA"/>
    <property type="match status" value="1"/>
</dbReference>